<organism evidence="2 3">
    <name type="scientific">Laodelphax striatellus</name>
    <name type="common">Small brown planthopper</name>
    <name type="synonym">Delphax striatella</name>
    <dbReference type="NCBI Taxonomy" id="195883"/>
    <lineage>
        <taxon>Eukaryota</taxon>
        <taxon>Metazoa</taxon>
        <taxon>Ecdysozoa</taxon>
        <taxon>Arthropoda</taxon>
        <taxon>Hexapoda</taxon>
        <taxon>Insecta</taxon>
        <taxon>Pterygota</taxon>
        <taxon>Neoptera</taxon>
        <taxon>Paraneoptera</taxon>
        <taxon>Hemiptera</taxon>
        <taxon>Auchenorrhyncha</taxon>
        <taxon>Fulgoroidea</taxon>
        <taxon>Delphacidae</taxon>
        <taxon>Criomorphinae</taxon>
        <taxon>Laodelphax</taxon>
    </lineage>
</organism>
<keyword evidence="3" id="KW-1185">Reference proteome</keyword>
<accession>A0A482WGB2</accession>
<name>A0A482WGB2_LAOST</name>
<dbReference type="PROSITE" id="PS51257">
    <property type="entry name" value="PROKAR_LIPOPROTEIN"/>
    <property type="match status" value="1"/>
</dbReference>
<dbReference type="InParanoid" id="A0A482WGB2"/>
<dbReference type="EMBL" id="QKKF02037264">
    <property type="protein sequence ID" value="RZF32332.1"/>
    <property type="molecule type" value="Genomic_DNA"/>
</dbReference>
<protein>
    <submittedName>
        <fullName evidence="2">Uncharacterized protein</fullName>
    </submittedName>
</protein>
<reference evidence="2 3" key="1">
    <citation type="journal article" date="2017" name="Gigascience">
        <title>Genome sequence of the small brown planthopper, Laodelphax striatellus.</title>
        <authorList>
            <person name="Zhu J."/>
            <person name="Jiang F."/>
            <person name="Wang X."/>
            <person name="Yang P."/>
            <person name="Bao Y."/>
            <person name="Zhao W."/>
            <person name="Wang W."/>
            <person name="Lu H."/>
            <person name="Wang Q."/>
            <person name="Cui N."/>
            <person name="Li J."/>
            <person name="Chen X."/>
            <person name="Luo L."/>
            <person name="Yu J."/>
            <person name="Kang L."/>
            <person name="Cui F."/>
        </authorList>
    </citation>
    <scope>NUCLEOTIDE SEQUENCE [LARGE SCALE GENOMIC DNA]</scope>
    <source>
        <strain evidence="2">Lst14</strain>
    </source>
</reference>
<gene>
    <name evidence="2" type="ORF">LSTR_LSTR001796</name>
</gene>
<dbReference type="Proteomes" id="UP000291343">
    <property type="component" value="Unassembled WGS sequence"/>
</dbReference>
<evidence type="ECO:0000313" key="3">
    <source>
        <dbReference type="Proteomes" id="UP000291343"/>
    </source>
</evidence>
<feature type="region of interest" description="Disordered" evidence="1">
    <location>
        <begin position="161"/>
        <end position="180"/>
    </location>
</feature>
<evidence type="ECO:0000256" key="1">
    <source>
        <dbReference type="SAM" id="MobiDB-lite"/>
    </source>
</evidence>
<feature type="compositionally biased region" description="Basic and acidic residues" evidence="1">
    <location>
        <begin position="417"/>
        <end position="428"/>
    </location>
</feature>
<proteinExistence type="predicted"/>
<feature type="compositionally biased region" description="Low complexity" evidence="1">
    <location>
        <begin position="399"/>
        <end position="413"/>
    </location>
</feature>
<comment type="caution">
    <text evidence="2">The sequence shown here is derived from an EMBL/GenBank/DDBJ whole genome shotgun (WGS) entry which is preliminary data.</text>
</comment>
<dbReference type="OrthoDB" id="8191899at2759"/>
<evidence type="ECO:0000313" key="2">
    <source>
        <dbReference type="EMBL" id="RZF32332.1"/>
    </source>
</evidence>
<sequence>MFRIKTTFTLESYQPCTVWACGCADYELLIVKLCLCVLAGQYVCARRGRQIYLWMREDFVPLPGDSLRPGEEKEFPVAIETVTEFIQLASSASLEFFPFVSRKQEIIDKMSDTRRWTRPRTRVYDCNYNLGEQYYKPVVDSLDRKYGGGIAERLAADEPISRRSPFESSSSSSRDRASRAEALMDAAEEEFDVGASLQRLKASRAARQELEDEMEAMSTERMMKKKAAMGAAARESLLEDELESALSGGRRRKANYSEQLLDTVGVNGKLHDKLVDEVSTFRRKAQSAIDDFNEELTGRTENSRRLVNLARQRADLLGSEEHAVVTVRVKKVPRLTKWTALNATSMTESLEESSAEKSARARARASKARLADLDAEMEALAERGQQREMRVKGLRSMLAESASSATSVESTSSMQVEQHRKRERKVNF</sequence>
<feature type="region of interest" description="Disordered" evidence="1">
    <location>
        <begin position="394"/>
        <end position="428"/>
    </location>
</feature>
<dbReference type="AlphaFoldDB" id="A0A482WGB2"/>